<reference evidence="1" key="1">
    <citation type="submission" date="2022-06" db="EMBL/GenBank/DDBJ databases">
        <title>Fusarium solani species complex genomes reveal bases of compartmentalisation and animal pathogenesis.</title>
        <authorList>
            <person name="Tsai I.J."/>
        </authorList>
    </citation>
    <scope>NUCLEOTIDE SEQUENCE</scope>
    <source>
        <strain evidence="1">Fu6.1</strain>
    </source>
</reference>
<name>A0ACC0QW35_9HYPO</name>
<dbReference type="Proteomes" id="UP001065298">
    <property type="component" value="Chromosome 5"/>
</dbReference>
<comment type="caution">
    <text evidence="1">The sequence shown here is derived from an EMBL/GenBank/DDBJ whole genome shotgun (WGS) entry which is preliminary data.</text>
</comment>
<protein>
    <submittedName>
        <fullName evidence="1">Uncharacterized protein</fullName>
    </submittedName>
</protein>
<organism evidence="1 2">
    <name type="scientific">Fusarium keratoplasticum</name>
    <dbReference type="NCBI Taxonomy" id="1328300"/>
    <lineage>
        <taxon>Eukaryota</taxon>
        <taxon>Fungi</taxon>
        <taxon>Dikarya</taxon>
        <taxon>Ascomycota</taxon>
        <taxon>Pezizomycotina</taxon>
        <taxon>Sordariomycetes</taxon>
        <taxon>Hypocreomycetidae</taxon>
        <taxon>Hypocreales</taxon>
        <taxon>Nectriaceae</taxon>
        <taxon>Fusarium</taxon>
        <taxon>Fusarium solani species complex</taxon>
    </lineage>
</organism>
<evidence type="ECO:0000313" key="2">
    <source>
        <dbReference type="Proteomes" id="UP001065298"/>
    </source>
</evidence>
<dbReference type="EMBL" id="CM046507">
    <property type="protein sequence ID" value="KAI8668585.1"/>
    <property type="molecule type" value="Genomic_DNA"/>
</dbReference>
<gene>
    <name evidence="1" type="ORF">NCS57_00670100</name>
</gene>
<sequence>MAPQELERFLSSLKDYYNTDTLSDAVVVCNGQEFKVHRVILSAHSKYFATALNGNWKESSEKKIEIKDFDASVVEAMLRFMYSFDYSNIYGTSTMVYDAQVYQIADKYDVPALKACSKDKFGVAITTGWSMDDFPLAIAVVYESTPSADRGLRDLAVETSQKNIDKLLGHDGFCDLLRKTPDFAADLIPFLCGKPSTNTQRYECPSCDHKFRGEFSGMAYYCPSCSTKRSDWSPYRIED</sequence>
<evidence type="ECO:0000313" key="1">
    <source>
        <dbReference type="EMBL" id="KAI8668585.1"/>
    </source>
</evidence>
<keyword evidence="2" id="KW-1185">Reference proteome</keyword>
<accession>A0ACC0QW35</accession>
<proteinExistence type="predicted"/>